<gene>
    <name evidence="2" type="ORF">MO867_04560</name>
</gene>
<dbReference type="AlphaFoldDB" id="A0A9X2EPZ7"/>
<dbReference type="Pfam" id="PF21527">
    <property type="entry name" value="Stv"/>
    <property type="match status" value="1"/>
</dbReference>
<comment type="caution">
    <text evidence="2">The sequence shown here is derived from an EMBL/GenBank/DDBJ whole genome shotgun (WGS) entry which is preliminary data.</text>
</comment>
<dbReference type="EMBL" id="JALBWM010000011">
    <property type="protein sequence ID" value="MCO1333608.1"/>
    <property type="molecule type" value="Genomic_DNA"/>
</dbReference>
<dbReference type="RefSeq" id="WP_252465045.1">
    <property type="nucleotide sequence ID" value="NZ_JALBWM010000011.1"/>
</dbReference>
<name>A0A9X2EPZ7_9GAMM</name>
<proteinExistence type="predicted"/>
<keyword evidence="3" id="KW-1185">Reference proteome</keyword>
<sequence>MPVREYDLVKIFAPEGTQIGDAPDLVISAHGAATKQTFYNKGHGGDNLLFFAPHGYTLEDPGLEGVVSGRAKYHEHIAKGKVCRNYTLAKFQGYHGSTAGQIFGRLSRPFVTDDESYTQIQAVVDEAHKHNIKAARNKASLRRYDLNDPFQKSLYDAKVGASLYTQKLEVNFLTIRNRFGKGSPTLVDVLNILHRNRLHYENIYCFFCRNELSAGNIFLGAPSWGSKKRKANT</sequence>
<dbReference type="Proteomes" id="UP001139028">
    <property type="component" value="Unassembled WGS sequence"/>
</dbReference>
<accession>A0A9X2EPZ7</accession>
<dbReference type="InterPro" id="IPR049002">
    <property type="entry name" value="Stv"/>
</dbReference>
<evidence type="ECO:0000313" key="2">
    <source>
        <dbReference type="EMBL" id="MCO1333608.1"/>
    </source>
</evidence>
<organism evidence="2 3">
    <name type="scientific">Microbulbifer okhotskensis</name>
    <dbReference type="NCBI Taxonomy" id="2926617"/>
    <lineage>
        <taxon>Bacteria</taxon>
        <taxon>Pseudomonadati</taxon>
        <taxon>Pseudomonadota</taxon>
        <taxon>Gammaproteobacteria</taxon>
        <taxon>Cellvibrionales</taxon>
        <taxon>Microbulbiferaceae</taxon>
        <taxon>Microbulbifer</taxon>
    </lineage>
</organism>
<evidence type="ECO:0000313" key="3">
    <source>
        <dbReference type="Proteomes" id="UP001139028"/>
    </source>
</evidence>
<evidence type="ECO:0000259" key="1">
    <source>
        <dbReference type="Pfam" id="PF21527"/>
    </source>
</evidence>
<protein>
    <recommendedName>
        <fullName evidence="1">Putative adhesin Stv domain-containing protein</fullName>
    </recommendedName>
</protein>
<feature type="domain" description="Putative adhesin Stv" evidence="1">
    <location>
        <begin position="25"/>
        <end position="210"/>
    </location>
</feature>
<reference evidence="2" key="1">
    <citation type="journal article" date="2022" name="Arch. Microbiol.">
        <title>Microbulbifer okhotskensis sp. nov., isolated from a deep bottom sediment of the Okhotsk Sea.</title>
        <authorList>
            <person name="Romanenko L."/>
            <person name="Kurilenko V."/>
            <person name="Otstavnykh N."/>
            <person name="Velansky P."/>
            <person name="Isaeva M."/>
            <person name="Mikhailov V."/>
        </authorList>
    </citation>
    <scope>NUCLEOTIDE SEQUENCE</scope>
    <source>
        <strain evidence="2">OS29</strain>
    </source>
</reference>